<dbReference type="PRINTS" id="PR00420">
    <property type="entry name" value="RNGMNOXGNASE"/>
</dbReference>
<evidence type="ECO:0000256" key="1">
    <source>
        <dbReference type="ARBA" id="ARBA00022630"/>
    </source>
</evidence>
<keyword evidence="3" id="KW-0560">Oxidoreductase</keyword>
<dbReference type="InterPro" id="IPR002938">
    <property type="entry name" value="FAD-bd"/>
</dbReference>
<dbReference type="InterPro" id="IPR036188">
    <property type="entry name" value="FAD/NAD-bd_sf"/>
</dbReference>
<sequence>MASKRTIAIVGAGPGGLCLGALLQKQGIPYTIYELRDAPSDSIMSTPSGMLDLHDDAGLAAIRACGLWDQFSALTNDCSQDTLIMDDQGTLHYKDSGSGRNRPEVARNSLTHLLLAANNPEALKWNHKLRRAARSSTGQFTLDFGDNGTFTHDLVVGADGAWSKVRPLVTHVEPQHGGMYYTTLHIPNASERYPHLARLVGQGTSFLLGGKNGLVTHRGVGGSICLHVSASSSNKDDFAKFEDNTDPAVVRDTLLHDPKLFQAWSPAIQELIKAALDNELTPRDPRALNMRRMYMLPVGHTWENTPGVTLIGDAAHLMMPWAGEGVNLAMRDALELSKAIVSAWNEPDSRDAGPLSTAEYEKEMFARARASAEETWSNSKILFADNGAKAMADLMASYGPSHE</sequence>
<dbReference type="PANTHER" id="PTHR46972:SF1">
    <property type="entry name" value="FAD DEPENDENT OXIDOREDUCTASE DOMAIN-CONTAINING PROTEIN"/>
    <property type="match status" value="1"/>
</dbReference>
<dbReference type="GO" id="GO:0071949">
    <property type="term" value="F:FAD binding"/>
    <property type="evidence" value="ECO:0007669"/>
    <property type="project" value="InterPro"/>
</dbReference>
<dbReference type="Pfam" id="PF01494">
    <property type="entry name" value="FAD_binding_3"/>
    <property type="match status" value="2"/>
</dbReference>
<reference evidence="6 7" key="1">
    <citation type="submission" date="2014-02" db="EMBL/GenBank/DDBJ databases">
        <title>The genome sequence of the entomopathogenic fungus Metarhizium robertsii ARSEF 2575.</title>
        <authorList>
            <person name="Giuliano Garisto Donzelli B."/>
            <person name="Roe B.A."/>
            <person name="Macmil S.L."/>
            <person name="Krasnoff S.B."/>
            <person name="Gibson D.M."/>
        </authorList>
    </citation>
    <scope>NUCLEOTIDE SEQUENCE [LARGE SCALE GENOMIC DNA]</scope>
    <source>
        <strain evidence="6 7">ARSEF 2575</strain>
    </source>
</reference>
<evidence type="ECO:0000256" key="4">
    <source>
        <dbReference type="ARBA" id="ARBA00023033"/>
    </source>
</evidence>
<dbReference type="Proteomes" id="UP000030151">
    <property type="component" value="Unassembled WGS sequence"/>
</dbReference>
<dbReference type="PANTHER" id="PTHR46972">
    <property type="entry name" value="MONOOXYGENASE ASQM-RELATED"/>
    <property type="match status" value="1"/>
</dbReference>
<keyword evidence="1" id="KW-0285">Flavoprotein</keyword>
<evidence type="ECO:0000313" key="6">
    <source>
        <dbReference type="EMBL" id="EXV00433.1"/>
    </source>
</evidence>
<dbReference type="eggNOG" id="KOG2614">
    <property type="taxonomic scope" value="Eukaryota"/>
</dbReference>
<evidence type="ECO:0000256" key="2">
    <source>
        <dbReference type="ARBA" id="ARBA00022827"/>
    </source>
</evidence>
<dbReference type="HOGENOM" id="CLU_009665_4_0_1"/>
<accession>A0A014PRD0</accession>
<dbReference type="EMBL" id="JELW01000013">
    <property type="protein sequence ID" value="EXV00433.1"/>
    <property type="molecule type" value="Genomic_DNA"/>
</dbReference>
<feature type="domain" description="FAD-binding" evidence="5">
    <location>
        <begin position="307"/>
        <end position="360"/>
    </location>
</feature>
<gene>
    <name evidence="6" type="ORF">X797_006493</name>
</gene>
<evidence type="ECO:0000313" key="7">
    <source>
        <dbReference type="Proteomes" id="UP000030151"/>
    </source>
</evidence>
<evidence type="ECO:0000256" key="3">
    <source>
        <dbReference type="ARBA" id="ARBA00023002"/>
    </source>
</evidence>
<name>A0A014PRD0_9HYPO</name>
<dbReference type="Gene3D" id="3.50.50.60">
    <property type="entry name" value="FAD/NAD(P)-binding domain"/>
    <property type="match status" value="1"/>
</dbReference>
<dbReference type="OrthoDB" id="655030at2759"/>
<evidence type="ECO:0000259" key="5">
    <source>
        <dbReference type="Pfam" id="PF01494"/>
    </source>
</evidence>
<comment type="caution">
    <text evidence="6">The sequence shown here is derived from an EMBL/GenBank/DDBJ whole genome shotgun (WGS) entry which is preliminary data.</text>
</comment>
<proteinExistence type="predicted"/>
<dbReference type="AlphaFoldDB" id="A0A014PRD0"/>
<dbReference type="GO" id="GO:0004497">
    <property type="term" value="F:monooxygenase activity"/>
    <property type="evidence" value="ECO:0007669"/>
    <property type="project" value="UniProtKB-KW"/>
</dbReference>
<keyword evidence="2" id="KW-0274">FAD</keyword>
<keyword evidence="4" id="KW-0503">Monooxygenase</keyword>
<protein>
    <submittedName>
        <fullName evidence="6">FAD-dependent oxidoreductase</fullName>
    </submittedName>
</protein>
<feature type="domain" description="FAD-binding" evidence="5">
    <location>
        <begin position="6"/>
        <end position="171"/>
    </location>
</feature>
<dbReference type="SUPFAM" id="SSF51905">
    <property type="entry name" value="FAD/NAD(P)-binding domain"/>
    <property type="match status" value="1"/>
</dbReference>
<organism evidence="6 7">
    <name type="scientific">Metarhizium robertsii</name>
    <dbReference type="NCBI Taxonomy" id="568076"/>
    <lineage>
        <taxon>Eukaryota</taxon>
        <taxon>Fungi</taxon>
        <taxon>Dikarya</taxon>
        <taxon>Ascomycota</taxon>
        <taxon>Pezizomycotina</taxon>
        <taxon>Sordariomycetes</taxon>
        <taxon>Hypocreomycetidae</taxon>
        <taxon>Hypocreales</taxon>
        <taxon>Clavicipitaceae</taxon>
        <taxon>Metarhizium</taxon>
    </lineage>
</organism>